<proteinExistence type="predicted"/>
<dbReference type="AlphaFoldDB" id="S3D590"/>
<reference evidence="1 2" key="1">
    <citation type="journal article" date="2013" name="BMC Genomics">
        <title>Genomics-driven discovery of the pneumocandin biosynthetic gene cluster in the fungus Glarea lozoyensis.</title>
        <authorList>
            <person name="Chen L."/>
            <person name="Yue Q."/>
            <person name="Zhang X."/>
            <person name="Xiang M."/>
            <person name="Wang C."/>
            <person name="Li S."/>
            <person name="Che Y."/>
            <person name="Ortiz-Lopez F.J."/>
            <person name="Bills G.F."/>
            <person name="Liu X."/>
            <person name="An Z."/>
        </authorList>
    </citation>
    <scope>NUCLEOTIDE SEQUENCE [LARGE SCALE GENOMIC DNA]</scope>
    <source>
        <strain evidence="2">ATCC 20868 / MF5171</strain>
    </source>
</reference>
<evidence type="ECO:0000313" key="2">
    <source>
        <dbReference type="Proteomes" id="UP000016922"/>
    </source>
</evidence>
<sequence length="217" mass="24047">MSSTNILPDQVQEVLGNLGQLPEYRNTTFLQITEKVTFPQFLRDLSRANGNQFISRPIAEESWASACRTLADTAFGVSKDVTSTGPKDLVLFEAFSQVESCPNWKAESFWAAASEQAKLQGVNLDISPSLDPERAFKPQNKLLQKNVTTDMLNEQTQLLSISTARQDKQDMTVATATMKLDGEKMDVEMGGNTAAPALPTARRVMDVDEDYSEFDIE</sequence>
<organism evidence="1 2">
    <name type="scientific">Glarea lozoyensis (strain ATCC 20868 / MF5171)</name>
    <dbReference type="NCBI Taxonomy" id="1116229"/>
    <lineage>
        <taxon>Eukaryota</taxon>
        <taxon>Fungi</taxon>
        <taxon>Dikarya</taxon>
        <taxon>Ascomycota</taxon>
        <taxon>Pezizomycotina</taxon>
        <taxon>Leotiomycetes</taxon>
        <taxon>Helotiales</taxon>
        <taxon>Helotiaceae</taxon>
        <taxon>Glarea</taxon>
    </lineage>
</organism>
<dbReference type="Proteomes" id="UP000016922">
    <property type="component" value="Unassembled WGS sequence"/>
</dbReference>
<accession>S3D590</accession>
<name>S3D590_GLAL2</name>
<dbReference type="GeneID" id="19465011"/>
<dbReference type="HOGENOM" id="CLU_1272407_0_0_1"/>
<keyword evidence="2" id="KW-1185">Reference proteome</keyword>
<dbReference type="EMBL" id="KE145358">
    <property type="protein sequence ID" value="EPE32945.1"/>
    <property type="molecule type" value="Genomic_DNA"/>
</dbReference>
<dbReference type="OrthoDB" id="10345723at2759"/>
<protein>
    <submittedName>
        <fullName evidence="1">Uncharacterized protein</fullName>
    </submittedName>
</protein>
<gene>
    <name evidence="1" type="ORF">GLAREA_05957</name>
</gene>
<dbReference type="KEGG" id="glz:GLAREA_05957"/>
<evidence type="ECO:0000313" key="1">
    <source>
        <dbReference type="EMBL" id="EPE32945.1"/>
    </source>
</evidence>
<dbReference type="RefSeq" id="XP_008079562.1">
    <property type="nucleotide sequence ID" value="XM_008081371.1"/>
</dbReference>